<accession>A0ABD7MXS5</accession>
<evidence type="ECO:0000313" key="1">
    <source>
        <dbReference type="EMBL" id="SSF25711.1"/>
    </source>
</evidence>
<proteinExistence type="predicted"/>
<comment type="caution">
    <text evidence="1">The sequence shown here is derived from an EMBL/GenBank/DDBJ whole genome shotgun (WGS) entry which is preliminary data.</text>
</comment>
<dbReference type="RefSeq" id="WP_114260499.1">
    <property type="nucleotide sequence ID" value="NZ_JAXPSU010000005.1"/>
</dbReference>
<sequence length="63" mass="7342">MLKQNKIEAVIEELARLQGHELNSADMLELRCRVAGTLAAKERHRQRMTALDFQWKKPASPRR</sequence>
<dbReference type="AlphaFoldDB" id="A0ABD7MXS5"/>
<organism evidence="1 2">
    <name type="scientific">Klebsiella quasipneumoniae</name>
    <dbReference type="NCBI Taxonomy" id="1463165"/>
    <lineage>
        <taxon>Bacteria</taxon>
        <taxon>Pseudomonadati</taxon>
        <taxon>Pseudomonadota</taxon>
        <taxon>Gammaproteobacteria</taxon>
        <taxon>Enterobacterales</taxon>
        <taxon>Enterobacteriaceae</taxon>
        <taxon>Klebsiella/Raoultella group</taxon>
        <taxon>Klebsiella</taxon>
        <taxon>Klebsiella pneumoniae complex</taxon>
    </lineage>
</organism>
<gene>
    <name evidence="1" type="ORF">SAMEA23995918_00636</name>
</gene>
<reference evidence="1 2" key="1">
    <citation type="submission" date="2018-07" db="EMBL/GenBank/DDBJ databases">
        <authorList>
            <consortium name="Pathogen Informatics"/>
        </authorList>
    </citation>
    <scope>NUCLEOTIDE SEQUENCE [LARGE SCALE GENOMIC DNA]</scope>
    <source>
        <strain evidence="1 2">4300STDY6636950</strain>
    </source>
</reference>
<dbReference type="EMBL" id="UFBM01000003">
    <property type="protein sequence ID" value="SSF25711.1"/>
    <property type="molecule type" value="Genomic_DNA"/>
</dbReference>
<name>A0ABD7MXS5_9ENTR</name>
<dbReference type="Proteomes" id="UP000252079">
    <property type="component" value="Unassembled WGS sequence"/>
</dbReference>
<evidence type="ECO:0000313" key="2">
    <source>
        <dbReference type="Proteomes" id="UP000252079"/>
    </source>
</evidence>
<protein>
    <submittedName>
        <fullName evidence="1">Uncharacterized protein</fullName>
    </submittedName>
</protein>